<dbReference type="Proteomes" id="UP000257109">
    <property type="component" value="Unassembled WGS sequence"/>
</dbReference>
<dbReference type="Pfam" id="PF08244">
    <property type="entry name" value="Glyco_hydro_32C"/>
    <property type="match status" value="1"/>
</dbReference>
<dbReference type="OrthoDB" id="1420804at2759"/>
<evidence type="ECO:0000259" key="1">
    <source>
        <dbReference type="Pfam" id="PF08244"/>
    </source>
</evidence>
<name>A0A371IHW2_MUCPR</name>
<feature type="domain" description="Glycosyl hydrolase family 32 C-terminal" evidence="1">
    <location>
        <begin position="8"/>
        <end position="122"/>
    </location>
</feature>
<sequence length="128" mass="14132">MQYKNIAAHNADVEISFEVKELEKAQELDPSWKLDPQLLCSGNGTKVKGGLGPFGLLVLASKGMQEHTAVFFTILRAKKKHLVLMCSDQSRSSLNLKNDLTTYGAFVDVDPVHEELSLRSLVSCNETP</sequence>
<feature type="non-terminal residue" evidence="2">
    <location>
        <position position="1"/>
    </location>
</feature>
<reference evidence="2" key="1">
    <citation type="submission" date="2018-05" db="EMBL/GenBank/DDBJ databases">
        <title>Draft genome of Mucuna pruriens seed.</title>
        <authorList>
            <person name="Nnadi N.E."/>
            <person name="Vos R."/>
            <person name="Hasami M.H."/>
            <person name="Devisetty U.K."/>
            <person name="Aguiy J.C."/>
        </authorList>
    </citation>
    <scope>NUCLEOTIDE SEQUENCE [LARGE SCALE GENOMIC DNA]</scope>
    <source>
        <strain evidence="2">JCA_2017</strain>
    </source>
</reference>
<evidence type="ECO:0000313" key="3">
    <source>
        <dbReference type="Proteomes" id="UP000257109"/>
    </source>
</evidence>
<evidence type="ECO:0000313" key="2">
    <source>
        <dbReference type="EMBL" id="RDY14565.1"/>
    </source>
</evidence>
<accession>A0A371IHW2</accession>
<comment type="caution">
    <text evidence="2">The sequence shown here is derived from an EMBL/GenBank/DDBJ whole genome shotgun (WGS) entry which is preliminary data.</text>
</comment>
<dbReference type="EMBL" id="QJKJ01000055">
    <property type="protein sequence ID" value="RDY14565.1"/>
    <property type="molecule type" value="Genomic_DNA"/>
</dbReference>
<gene>
    <name evidence="2" type="primary">CWINV1</name>
    <name evidence="2" type="ORF">CR513_00356</name>
</gene>
<dbReference type="AlphaFoldDB" id="A0A371IHW2"/>
<protein>
    <submittedName>
        <fullName evidence="2">Beta-fructofuranosidase, insoluble isoenzyme CWINV1</fullName>
    </submittedName>
</protein>
<keyword evidence="3" id="KW-1185">Reference proteome</keyword>
<organism evidence="2 3">
    <name type="scientific">Mucuna pruriens</name>
    <name type="common">Velvet bean</name>
    <name type="synonym">Dolichos pruriens</name>
    <dbReference type="NCBI Taxonomy" id="157652"/>
    <lineage>
        <taxon>Eukaryota</taxon>
        <taxon>Viridiplantae</taxon>
        <taxon>Streptophyta</taxon>
        <taxon>Embryophyta</taxon>
        <taxon>Tracheophyta</taxon>
        <taxon>Spermatophyta</taxon>
        <taxon>Magnoliopsida</taxon>
        <taxon>eudicotyledons</taxon>
        <taxon>Gunneridae</taxon>
        <taxon>Pentapetalae</taxon>
        <taxon>rosids</taxon>
        <taxon>fabids</taxon>
        <taxon>Fabales</taxon>
        <taxon>Fabaceae</taxon>
        <taxon>Papilionoideae</taxon>
        <taxon>50 kb inversion clade</taxon>
        <taxon>NPAAA clade</taxon>
        <taxon>indigoferoid/millettioid clade</taxon>
        <taxon>Phaseoleae</taxon>
        <taxon>Mucuna</taxon>
    </lineage>
</organism>
<dbReference type="InterPro" id="IPR050551">
    <property type="entry name" value="Fructan_Metab_Enzymes"/>
</dbReference>
<dbReference type="STRING" id="157652.A0A371IHW2"/>
<proteinExistence type="predicted"/>
<dbReference type="PANTHER" id="PTHR31953">
    <property type="entry name" value="BETA-FRUCTOFURANOSIDASE, INSOLUBLE ISOENZYME CWINV1-RELATED"/>
    <property type="match status" value="1"/>
</dbReference>
<dbReference type="InterPro" id="IPR013320">
    <property type="entry name" value="ConA-like_dom_sf"/>
</dbReference>
<dbReference type="Gene3D" id="2.60.120.560">
    <property type="entry name" value="Exo-inulinase, domain 1"/>
    <property type="match status" value="1"/>
</dbReference>
<dbReference type="SUPFAM" id="SSF49899">
    <property type="entry name" value="Concanavalin A-like lectins/glucanases"/>
    <property type="match status" value="1"/>
</dbReference>
<dbReference type="InterPro" id="IPR013189">
    <property type="entry name" value="Glyco_hydro_32_C"/>
</dbReference>